<dbReference type="InterPro" id="IPR004136">
    <property type="entry name" value="NMO"/>
</dbReference>
<dbReference type="eggNOG" id="COG2070">
    <property type="taxonomic scope" value="Bacteria"/>
</dbReference>
<comment type="similarity">
    <text evidence="1">Belongs to the nitronate monooxygenase family. NMO class I subfamily.</text>
</comment>
<dbReference type="RefSeq" id="WP_051348304.1">
    <property type="nucleotide sequence ID" value="NZ_CP016340.1"/>
</dbReference>
<evidence type="ECO:0000256" key="1">
    <source>
        <dbReference type="ARBA" id="ARBA00009881"/>
    </source>
</evidence>
<reference evidence="6 7" key="1">
    <citation type="submission" date="2016-04" db="EMBL/GenBank/DDBJ databases">
        <authorList>
            <consortium name="Pathogen Informatics"/>
        </authorList>
    </citation>
    <scope>NUCLEOTIDE SEQUENCE [LARGE SCALE GENOMIC DNA]</scope>
    <source>
        <strain evidence="6 7">H044680328</strain>
    </source>
</reference>
<keyword evidence="3" id="KW-0288">FMN</keyword>
<dbReference type="Gene3D" id="3.20.20.70">
    <property type="entry name" value="Aldolase class I"/>
    <property type="match status" value="1"/>
</dbReference>
<dbReference type="EC" id="1.13.12.16" evidence="6"/>
<dbReference type="InterPro" id="IPR013785">
    <property type="entry name" value="Aldolase_TIM"/>
</dbReference>
<dbReference type="EMBL" id="LT546645">
    <property type="protein sequence ID" value="SAI71684.1"/>
    <property type="molecule type" value="Genomic_DNA"/>
</dbReference>
<dbReference type="GO" id="GO:0018580">
    <property type="term" value="F:nitronate monooxygenase activity"/>
    <property type="evidence" value="ECO:0007669"/>
    <property type="project" value="UniProtKB-EC"/>
</dbReference>
<evidence type="ECO:0000256" key="2">
    <source>
        <dbReference type="ARBA" id="ARBA00022630"/>
    </source>
</evidence>
<dbReference type="AlphaFoldDB" id="A0A157LM22"/>
<dbReference type="PANTHER" id="PTHR42747:SF4">
    <property type="entry name" value="BLR1330 PROTEIN"/>
    <property type="match status" value="1"/>
</dbReference>
<protein>
    <submittedName>
        <fullName evidence="6">2-nitropropane dioxygenase</fullName>
        <ecNumber evidence="6">1.13.12.16</ecNumber>
    </submittedName>
</protein>
<gene>
    <name evidence="6" type="ORF">SAMEA3906487_02875</name>
</gene>
<evidence type="ECO:0000256" key="3">
    <source>
        <dbReference type="ARBA" id="ARBA00022643"/>
    </source>
</evidence>
<dbReference type="Pfam" id="PF03060">
    <property type="entry name" value="NMO"/>
    <property type="match status" value="1"/>
</dbReference>
<dbReference type="KEGG" id="btrm:SAMEA390648702875"/>
<dbReference type="GO" id="GO:0051213">
    <property type="term" value="F:dioxygenase activity"/>
    <property type="evidence" value="ECO:0007669"/>
    <property type="project" value="UniProtKB-KW"/>
</dbReference>
<dbReference type="OrthoDB" id="9778912at2"/>
<keyword evidence="5" id="KW-0503">Monooxygenase</keyword>
<accession>A0A157LM22</accession>
<name>A0A157LM22_9BORD</name>
<evidence type="ECO:0000313" key="7">
    <source>
        <dbReference type="Proteomes" id="UP000076825"/>
    </source>
</evidence>
<keyword evidence="7" id="KW-1185">Reference proteome</keyword>
<sequence>MTLTTSPRRLPAALSRLRLPVISAPMFTVSYPELVLAQCKAGIVGSFPALNARPAELLDEWLHLLREALADHARRDPQAIIGPIAVNQISHTSNVRLEADMRTCVAHQVPVIISSLRAPVKEIVDAVHSYGGIILHDVISLRHAEKALEAGVDGIIAVAAGAGGHAGRLSPFALVGELRRMFDGPIALSGALGTGQAIVAAQAMGADFAYMGTRFIATQEANASDAYKAAILRAGANDIVYSDWFSGVHGNYLRESITRAGLDPDELPSGDKSRMSFADGRSKAKAWKDIWGAGQGVGQIDDLPPVATVVDRLEAQYLATRRHLAAGVFEAERSVACGQN</sequence>
<keyword evidence="6" id="KW-0223">Dioxygenase</keyword>
<evidence type="ECO:0000256" key="4">
    <source>
        <dbReference type="ARBA" id="ARBA00023002"/>
    </source>
</evidence>
<organism evidence="6 7">
    <name type="scientific">Bordetella trematum</name>
    <dbReference type="NCBI Taxonomy" id="123899"/>
    <lineage>
        <taxon>Bacteria</taxon>
        <taxon>Pseudomonadati</taxon>
        <taxon>Pseudomonadota</taxon>
        <taxon>Betaproteobacteria</taxon>
        <taxon>Burkholderiales</taxon>
        <taxon>Alcaligenaceae</taxon>
        <taxon>Bordetella</taxon>
    </lineage>
</organism>
<keyword evidence="4 6" id="KW-0560">Oxidoreductase</keyword>
<dbReference type="GeneID" id="56589871"/>
<keyword evidence="2" id="KW-0285">Flavoprotein</keyword>
<dbReference type="PANTHER" id="PTHR42747">
    <property type="entry name" value="NITRONATE MONOOXYGENASE-RELATED"/>
    <property type="match status" value="1"/>
</dbReference>
<proteinExistence type="inferred from homology"/>
<dbReference type="STRING" id="123899.SAMEA3906487_02875"/>
<dbReference type="FunFam" id="3.20.20.70:FF:000210">
    <property type="entry name" value="2-nitropropane dioxygenase"/>
    <property type="match status" value="1"/>
</dbReference>
<dbReference type="SUPFAM" id="SSF51412">
    <property type="entry name" value="Inosine monophosphate dehydrogenase (IMPDH)"/>
    <property type="match status" value="1"/>
</dbReference>
<dbReference type="Proteomes" id="UP000076825">
    <property type="component" value="Chromosome 1"/>
</dbReference>
<evidence type="ECO:0000313" key="6">
    <source>
        <dbReference type="EMBL" id="SAI71684.1"/>
    </source>
</evidence>
<evidence type="ECO:0000256" key="5">
    <source>
        <dbReference type="ARBA" id="ARBA00023033"/>
    </source>
</evidence>
<dbReference type="PATRIC" id="fig|123899.6.peg.2863"/>
<dbReference type="CDD" id="cd04730">
    <property type="entry name" value="NPD_like"/>
    <property type="match status" value="1"/>
</dbReference>